<dbReference type="InterPro" id="IPR012349">
    <property type="entry name" value="Split_barrel_FMN-bd"/>
</dbReference>
<dbReference type="Proteomes" id="UP000007882">
    <property type="component" value="Chromosome"/>
</dbReference>
<proteinExistence type="predicted"/>
<dbReference type="AlphaFoldDB" id="I0H690"/>
<dbReference type="eggNOG" id="COG3576">
    <property type="taxonomic scope" value="Bacteria"/>
</dbReference>
<keyword evidence="4" id="KW-1185">Reference proteome</keyword>
<dbReference type="GO" id="GO:0070967">
    <property type="term" value="F:coenzyme F420 binding"/>
    <property type="evidence" value="ECO:0007669"/>
    <property type="project" value="TreeGrafter"/>
</dbReference>
<accession>I0H690</accession>
<dbReference type="GO" id="GO:0016627">
    <property type="term" value="F:oxidoreductase activity, acting on the CH-CH group of donors"/>
    <property type="evidence" value="ECO:0007669"/>
    <property type="project" value="TreeGrafter"/>
</dbReference>
<dbReference type="Pfam" id="PF01243">
    <property type="entry name" value="PNPOx_N"/>
    <property type="match status" value="1"/>
</dbReference>
<dbReference type="STRING" id="512565.AMIS_33070"/>
<evidence type="ECO:0000256" key="1">
    <source>
        <dbReference type="ARBA" id="ARBA00023002"/>
    </source>
</evidence>
<dbReference type="PANTHER" id="PTHR35176:SF6">
    <property type="entry name" value="HEME OXYGENASE HI_0854-RELATED"/>
    <property type="match status" value="1"/>
</dbReference>
<evidence type="ECO:0000313" key="4">
    <source>
        <dbReference type="Proteomes" id="UP000007882"/>
    </source>
</evidence>
<protein>
    <submittedName>
        <fullName evidence="3">Putative pyridoxamine 5'-phosphate oxidase-related protein</fullName>
    </submittedName>
</protein>
<reference evidence="3 4" key="1">
    <citation type="submission" date="2012-02" db="EMBL/GenBank/DDBJ databases">
        <title>Complete genome sequence of Actinoplanes missouriensis 431 (= NBRC 102363).</title>
        <authorList>
            <person name="Ohnishi Y."/>
            <person name="Ishikawa J."/>
            <person name="Sekine M."/>
            <person name="Hosoyama A."/>
            <person name="Harada T."/>
            <person name="Narita H."/>
            <person name="Hata T."/>
            <person name="Konno Y."/>
            <person name="Tutikane K."/>
            <person name="Fujita N."/>
            <person name="Horinouchi S."/>
            <person name="Hayakawa M."/>
        </authorList>
    </citation>
    <scope>NUCLEOTIDE SEQUENCE [LARGE SCALE GENOMIC DNA]</scope>
    <source>
        <strain evidence="4">ATCC 14538 / DSM 43046 / CBS 188.64 / JCM 3121 / NBRC 102363 / NCIMB 12654 / NRRL B-3342 / UNCC 431</strain>
    </source>
</reference>
<sequence>MIDGEIGERLALAQTAWFTSVRPDRSPHTVPVWFVHDEAGLWVASSPSSRKIANVRLNDQVSLAVDGSGGEPLVALAGADILDDVPDHPRVVANFARKYGGFDITTESYSGPLVLLRLTITRWLLEGSAQ</sequence>
<dbReference type="PATRIC" id="fig|512565.3.peg.3304"/>
<dbReference type="RefSeq" id="WP_014443422.1">
    <property type="nucleotide sequence ID" value="NC_017093.1"/>
</dbReference>
<feature type="domain" description="Pyridoxamine 5'-phosphate oxidase N-terminal" evidence="2">
    <location>
        <begin position="3"/>
        <end position="124"/>
    </location>
</feature>
<dbReference type="InterPro" id="IPR011576">
    <property type="entry name" value="Pyridox_Oxase_N"/>
</dbReference>
<dbReference type="PANTHER" id="PTHR35176">
    <property type="entry name" value="HEME OXYGENASE HI_0854-RELATED"/>
    <property type="match status" value="1"/>
</dbReference>
<evidence type="ECO:0000313" key="3">
    <source>
        <dbReference type="EMBL" id="BAL88527.1"/>
    </source>
</evidence>
<organism evidence="3 4">
    <name type="scientific">Actinoplanes missouriensis (strain ATCC 14538 / DSM 43046 / CBS 188.64 / JCM 3121 / NBRC 102363 / NCIMB 12654 / NRRL B-3342 / UNCC 431)</name>
    <dbReference type="NCBI Taxonomy" id="512565"/>
    <lineage>
        <taxon>Bacteria</taxon>
        <taxon>Bacillati</taxon>
        <taxon>Actinomycetota</taxon>
        <taxon>Actinomycetes</taxon>
        <taxon>Micromonosporales</taxon>
        <taxon>Micromonosporaceae</taxon>
        <taxon>Actinoplanes</taxon>
    </lineage>
</organism>
<gene>
    <name evidence="3" type="ordered locus">AMIS_33070</name>
</gene>
<dbReference type="HOGENOM" id="CLU_145410_0_0_11"/>
<dbReference type="KEGG" id="ams:AMIS_33070"/>
<dbReference type="SUPFAM" id="SSF50475">
    <property type="entry name" value="FMN-binding split barrel"/>
    <property type="match status" value="1"/>
</dbReference>
<dbReference type="Gene3D" id="2.30.110.10">
    <property type="entry name" value="Electron Transport, Fmn-binding Protein, Chain A"/>
    <property type="match status" value="1"/>
</dbReference>
<keyword evidence="1" id="KW-0560">Oxidoreductase</keyword>
<name>I0H690_ACTM4</name>
<dbReference type="EMBL" id="AP012319">
    <property type="protein sequence ID" value="BAL88527.1"/>
    <property type="molecule type" value="Genomic_DNA"/>
</dbReference>
<dbReference type="OrthoDB" id="157302at2"/>
<dbReference type="InterPro" id="IPR052019">
    <property type="entry name" value="F420H2_bilvrd_red/Heme_oxyg"/>
</dbReference>
<evidence type="ECO:0000259" key="2">
    <source>
        <dbReference type="Pfam" id="PF01243"/>
    </source>
</evidence>
<dbReference type="GO" id="GO:0005829">
    <property type="term" value="C:cytosol"/>
    <property type="evidence" value="ECO:0007669"/>
    <property type="project" value="TreeGrafter"/>
</dbReference>